<dbReference type="PANTHER" id="PTHR21505">
    <property type="entry name" value="MADF DOMAIN-CONTAINING PROTEIN-RELATED"/>
    <property type="match status" value="1"/>
</dbReference>
<gene>
    <name evidence="3" type="ORF">Hamer_G012357</name>
</gene>
<evidence type="ECO:0000259" key="2">
    <source>
        <dbReference type="PROSITE" id="PS51029"/>
    </source>
</evidence>
<reference evidence="3" key="1">
    <citation type="journal article" date="2021" name="Sci. Adv.">
        <title>The American lobster genome reveals insights on longevity, neural, and immune adaptations.</title>
        <authorList>
            <person name="Polinski J.M."/>
            <person name="Zimin A.V."/>
            <person name="Clark K.F."/>
            <person name="Kohn A.B."/>
            <person name="Sadowski N."/>
            <person name="Timp W."/>
            <person name="Ptitsyn A."/>
            <person name="Khanna P."/>
            <person name="Romanova D.Y."/>
            <person name="Williams P."/>
            <person name="Greenwood S.J."/>
            <person name="Moroz L.L."/>
            <person name="Walt D.R."/>
            <person name="Bodnar A.G."/>
        </authorList>
    </citation>
    <scope>NUCLEOTIDE SEQUENCE</scope>
    <source>
        <strain evidence="3">GMGI-L3</strain>
    </source>
</reference>
<dbReference type="PROSITE" id="PS51029">
    <property type="entry name" value="MADF"/>
    <property type="match status" value="1"/>
</dbReference>
<evidence type="ECO:0000313" key="4">
    <source>
        <dbReference type="Proteomes" id="UP000747542"/>
    </source>
</evidence>
<evidence type="ECO:0000256" key="1">
    <source>
        <dbReference type="SAM" id="MobiDB-lite"/>
    </source>
</evidence>
<dbReference type="PANTHER" id="PTHR21505:SF12">
    <property type="entry name" value="MADF DOMAIN-CONTAINING PROTEIN-RELATED"/>
    <property type="match status" value="1"/>
</dbReference>
<evidence type="ECO:0000313" key="3">
    <source>
        <dbReference type="EMBL" id="KAG7170119.1"/>
    </source>
</evidence>
<protein>
    <submittedName>
        <fullName evidence="3">Putative Alcohol dehydrogenase transcription factor Myb/SANT-like-containing protein 29</fullName>
    </submittedName>
</protein>
<feature type="region of interest" description="Disordered" evidence="1">
    <location>
        <begin position="215"/>
        <end position="254"/>
    </location>
</feature>
<comment type="caution">
    <text evidence="3">The sequence shown here is derived from an EMBL/GenBank/DDBJ whole genome shotgun (WGS) entry which is preliminary data.</text>
</comment>
<name>A0A8J5N058_HOMAM</name>
<feature type="domain" description="MADF" evidence="2">
    <location>
        <begin position="51"/>
        <end position="152"/>
    </location>
</feature>
<feature type="compositionally biased region" description="Polar residues" evidence="1">
    <location>
        <begin position="215"/>
        <end position="229"/>
    </location>
</feature>
<organism evidence="3 4">
    <name type="scientific">Homarus americanus</name>
    <name type="common">American lobster</name>
    <dbReference type="NCBI Taxonomy" id="6706"/>
    <lineage>
        <taxon>Eukaryota</taxon>
        <taxon>Metazoa</taxon>
        <taxon>Ecdysozoa</taxon>
        <taxon>Arthropoda</taxon>
        <taxon>Crustacea</taxon>
        <taxon>Multicrustacea</taxon>
        <taxon>Malacostraca</taxon>
        <taxon>Eumalacostraca</taxon>
        <taxon>Eucarida</taxon>
        <taxon>Decapoda</taxon>
        <taxon>Pleocyemata</taxon>
        <taxon>Astacidea</taxon>
        <taxon>Nephropoidea</taxon>
        <taxon>Nephropidae</taxon>
        <taxon>Homarus</taxon>
    </lineage>
</organism>
<dbReference type="AlphaFoldDB" id="A0A8J5N058"/>
<keyword evidence="4" id="KW-1185">Reference proteome</keyword>
<dbReference type="InterPro" id="IPR006578">
    <property type="entry name" value="MADF-dom"/>
</dbReference>
<proteinExistence type="predicted"/>
<accession>A0A8J5N058</accession>
<sequence length="314" mass="36040">MAVSSTQQTINYGRHVWPNGKDVNAGNAGNAADEIRRQKINSVWTVSMEEMLIYFVKANPLLWDPKHPHFTKPMLKRRKVDDIAAVIQRDSAPNGEFTLTGEDIWRKYRNMRNFFLREVKRTSEKRRESGDDEYTSKWVHFNRLRYLLTPLKLKLNSNQPDFSSNEVGNRYSFLKEERQNISTAVNEENTRLQQDWREEVRVGGEWESVPEQVASTSNMSVGSTSTSQPVHVPASTEPCVPPTNQRKPKNPRLMNSDDLQKAAKVLQSFEKDPGDVAESFGTFIATSLRTLSEESQHILIAKITRVMAEFHSEK</sequence>
<dbReference type="EMBL" id="JAHLQT010014894">
    <property type="protein sequence ID" value="KAG7170119.1"/>
    <property type="molecule type" value="Genomic_DNA"/>
</dbReference>
<dbReference type="Proteomes" id="UP000747542">
    <property type="component" value="Unassembled WGS sequence"/>
</dbReference>
<dbReference type="Pfam" id="PF10545">
    <property type="entry name" value="MADF_DNA_bdg"/>
    <property type="match status" value="1"/>
</dbReference>
<dbReference type="OrthoDB" id="5803771at2759"/>
<dbReference type="SMART" id="SM00595">
    <property type="entry name" value="MADF"/>
    <property type="match status" value="1"/>
</dbReference>